<dbReference type="Gene3D" id="1.20.5.340">
    <property type="match status" value="1"/>
</dbReference>
<dbReference type="AlphaFoldDB" id="A0A9Q2NQ13"/>
<dbReference type="InterPro" id="IPR020269">
    <property type="entry name" value="Phage_Mu_Releasin"/>
</dbReference>
<evidence type="ECO:0000313" key="1">
    <source>
        <dbReference type="EMBL" id="MBM2357333.1"/>
    </source>
</evidence>
<name>A0A9Q2NQ13_9RHOB</name>
<dbReference type="Pfam" id="PF10805">
    <property type="entry name" value="DUF2730"/>
    <property type="match status" value="1"/>
</dbReference>
<dbReference type="Proteomes" id="UP000809337">
    <property type="component" value="Unassembled WGS sequence"/>
</dbReference>
<accession>A0A9Q2NQ13</accession>
<sequence length="106" mass="11930">MMDGLALVVSIGAMVYSFLVNRRKDVDQRFTDGSRRMDRLDGRVASLEQQVSAMPGKDDVHSLQMTLSDVRGDMKAMAATMTAMAESLKRTESIVSRHEDHLRENR</sequence>
<proteinExistence type="predicted"/>
<evidence type="ECO:0000313" key="2">
    <source>
        <dbReference type="Proteomes" id="UP000809337"/>
    </source>
</evidence>
<gene>
    <name evidence="1" type="ORF">JQX14_22545</name>
</gene>
<reference evidence="1" key="1">
    <citation type="submission" date="2021-01" db="EMBL/GenBank/DDBJ databases">
        <title>Diatom-associated Roseobacters Show Island Model of Population Structure.</title>
        <authorList>
            <person name="Qu L."/>
            <person name="Feng X."/>
            <person name="Chen Y."/>
            <person name="Li L."/>
            <person name="Wang X."/>
            <person name="Hu Z."/>
            <person name="Wang H."/>
            <person name="Luo H."/>
        </authorList>
    </citation>
    <scope>NUCLEOTIDE SEQUENCE</scope>
    <source>
        <strain evidence="1">SM26-45</strain>
    </source>
</reference>
<protein>
    <submittedName>
        <fullName evidence="1">DUF2730 family protein</fullName>
    </submittedName>
</protein>
<dbReference type="EMBL" id="JAFBWN010000034">
    <property type="protein sequence ID" value="MBM2357333.1"/>
    <property type="molecule type" value="Genomic_DNA"/>
</dbReference>
<comment type="caution">
    <text evidence="1">The sequence shown here is derived from an EMBL/GenBank/DDBJ whole genome shotgun (WGS) entry which is preliminary data.</text>
</comment>
<organism evidence="1 2">
    <name type="scientific">Pseudosulfitobacter pseudonitzschiae</name>
    <dbReference type="NCBI Taxonomy" id="1402135"/>
    <lineage>
        <taxon>Bacteria</taxon>
        <taxon>Pseudomonadati</taxon>
        <taxon>Pseudomonadota</taxon>
        <taxon>Alphaproteobacteria</taxon>
        <taxon>Rhodobacterales</taxon>
        <taxon>Roseobacteraceae</taxon>
        <taxon>Pseudosulfitobacter</taxon>
    </lineage>
</organism>